<sequence length="160" mass="17824">MVSRAVVHAAWVLSTLVTMPVWGETLPRQALALDNGERTYTLQVEVAETPQQRSRGLMERDSLPADAGMLFLYGVEQPATSAYWMYRTRIPLDIAFIDGDGVIRSLKTMSPCRAESSSQCPVYPAGARFRAALEANAGYFVERRIEVGDRIELAPWMESP</sequence>
<dbReference type="EMBL" id="VTPX01000013">
    <property type="protein sequence ID" value="KAA0016109.1"/>
    <property type="molecule type" value="Genomic_DNA"/>
</dbReference>
<dbReference type="PANTHER" id="PTHR37953:SF1">
    <property type="entry name" value="UPF0127 PROTEIN MJ1496"/>
    <property type="match status" value="1"/>
</dbReference>
<comment type="caution">
    <text evidence="1">The sequence shown here is derived from an EMBL/GenBank/DDBJ whole genome shotgun (WGS) entry which is preliminary data.</text>
</comment>
<dbReference type="Proteomes" id="UP000466024">
    <property type="component" value="Unassembled WGS sequence"/>
</dbReference>
<organism evidence="1 2">
    <name type="scientific">Salinicola corii</name>
    <dbReference type="NCBI Taxonomy" id="2606937"/>
    <lineage>
        <taxon>Bacteria</taxon>
        <taxon>Pseudomonadati</taxon>
        <taxon>Pseudomonadota</taxon>
        <taxon>Gammaproteobacteria</taxon>
        <taxon>Oceanospirillales</taxon>
        <taxon>Halomonadaceae</taxon>
        <taxon>Salinicola</taxon>
    </lineage>
</organism>
<dbReference type="InterPro" id="IPR038695">
    <property type="entry name" value="Saro_0823-like_sf"/>
</dbReference>
<gene>
    <name evidence="1" type="ORF">F0A16_17915</name>
</gene>
<reference evidence="1 2" key="1">
    <citation type="submission" date="2019-08" db="EMBL/GenBank/DDBJ databases">
        <title>Bioinformatics analysis of the strain L3 and L5.</title>
        <authorList>
            <person name="Li X."/>
        </authorList>
    </citation>
    <scope>NUCLEOTIDE SEQUENCE [LARGE SCALE GENOMIC DNA]</scope>
    <source>
        <strain evidence="1 2">L3</strain>
    </source>
</reference>
<dbReference type="InterPro" id="IPR003795">
    <property type="entry name" value="DUF192"/>
</dbReference>
<keyword evidence="2" id="KW-1185">Reference proteome</keyword>
<accession>A0A640W8H8</accession>
<name>A0A640W8H8_9GAMM</name>
<proteinExistence type="predicted"/>
<dbReference type="Pfam" id="PF02643">
    <property type="entry name" value="DUF192"/>
    <property type="match status" value="1"/>
</dbReference>
<dbReference type="PANTHER" id="PTHR37953">
    <property type="entry name" value="UPF0127 PROTEIN MJ1496"/>
    <property type="match status" value="1"/>
</dbReference>
<dbReference type="AlphaFoldDB" id="A0A640W8H8"/>
<dbReference type="Gene3D" id="2.60.120.1140">
    <property type="entry name" value="Protein of unknown function DUF192"/>
    <property type="match status" value="1"/>
</dbReference>
<protein>
    <submittedName>
        <fullName evidence="1">DUF192 domain-containing protein</fullName>
    </submittedName>
</protein>
<evidence type="ECO:0000313" key="1">
    <source>
        <dbReference type="EMBL" id="KAA0016109.1"/>
    </source>
</evidence>
<dbReference type="RefSeq" id="WP_149436803.1">
    <property type="nucleotide sequence ID" value="NZ_VTPX01000013.1"/>
</dbReference>
<evidence type="ECO:0000313" key="2">
    <source>
        <dbReference type="Proteomes" id="UP000466024"/>
    </source>
</evidence>